<feature type="compositionally biased region" description="Polar residues" evidence="1">
    <location>
        <begin position="147"/>
        <end position="164"/>
    </location>
</feature>
<name>A0ABR4GEE2_9EURO</name>
<protein>
    <recommendedName>
        <fullName evidence="4">Fungal N-terminal domain-containing protein</fullName>
    </recommendedName>
</protein>
<organism evidence="2 3">
    <name type="scientific">Aspergillus keveii</name>
    <dbReference type="NCBI Taxonomy" id="714993"/>
    <lineage>
        <taxon>Eukaryota</taxon>
        <taxon>Fungi</taxon>
        <taxon>Dikarya</taxon>
        <taxon>Ascomycota</taxon>
        <taxon>Pezizomycotina</taxon>
        <taxon>Eurotiomycetes</taxon>
        <taxon>Eurotiomycetidae</taxon>
        <taxon>Eurotiales</taxon>
        <taxon>Aspergillaceae</taxon>
        <taxon>Aspergillus</taxon>
        <taxon>Aspergillus subgen. Nidulantes</taxon>
    </lineage>
</organism>
<reference evidence="2 3" key="1">
    <citation type="submission" date="2024-07" db="EMBL/GenBank/DDBJ databases">
        <title>Section-level genome sequencing and comparative genomics of Aspergillus sections Usti and Cavernicolus.</title>
        <authorList>
            <consortium name="Lawrence Berkeley National Laboratory"/>
            <person name="Nybo J.L."/>
            <person name="Vesth T.C."/>
            <person name="Theobald S."/>
            <person name="Frisvad J.C."/>
            <person name="Larsen T.O."/>
            <person name="Kjaerboelling I."/>
            <person name="Rothschild-Mancinelli K."/>
            <person name="Lyhne E.K."/>
            <person name="Kogle M.E."/>
            <person name="Barry K."/>
            <person name="Clum A."/>
            <person name="Na H."/>
            <person name="Ledsgaard L."/>
            <person name="Lin J."/>
            <person name="Lipzen A."/>
            <person name="Kuo A."/>
            <person name="Riley R."/>
            <person name="Mondo S."/>
            <person name="Labutti K."/>
            <person name="Haridas S."/>
            <person name="Pangalinan J."/>
            <person name="Salamov A.A."/>
            <person name="Simmons B.A."/>
            <person name="Magnuson J.K."/>
            <person name="Chen J."/>
            <person name="Drula E."/>
            <person name="Henrissat B."/>
            <person name="Wiebenga A."/>
            <person name="Lubbers R.J."/>
            <person name="Gomes A.C."/>
            <person name="Makela M.R."/>
            <person name="Stajich J."/>
            <person name="Grigoriev I.V."/>
            <person name="Mortensen U.H."/>
            <person name="De Vries R.P."/>
            <person name="Baker S.E."/>
            <person name="Andersen M.R."/>
        </authorList>
    </citation>
    <scope>NUCLEOTIDE SEQUENCE [LARGE SCALE GENOMIC DNA]</scope>
    <source>
        <strain evidence="2 3">CBS 209.92</strain>
    </source>
</reference>
<evidence type="ECO:0008006" key="4">
    <source>
        <dbReference type="Google" id="ProtNLM"/>
    </source>
</evidence>
<evidence type="ECO:0000256" key="1">
    <source>
        <dbReference type="SAM" id="MobiDB-lite"/>
    </source>
</evidence>
<gene>
    <name evidence="2" type="ORF">BJX66DRAFT_335031</name>
</gene>
<dbReference type="EMBL" id="JBFTWV010000019">
    <property type="protein sequence ID" value="KAL2797411.1"/>
    <property type="molecule type" value="Genomic_DNA"/>
</dbReference>
<accession>A0ABR4GEE2</accession>
<sequence>MAEIVGVVSAGIGLAAFVVQVSGNIGRLRETPDSVQNKAAPEVELLTGRLEFLRQILLSLDDFQGHKIVDLAIGHCSKLTAVRKARDLKDEVAAASEKVDFIITELNCALTRDLHQIVATNLPATAAALALSSPPQKTSVPPPSETEMATQSHLTSSASTTSEQPYIDLSNGRTPRENPKLCCKALPLLMSSHSHYLTAVLGFRVYPTCHCSEALRLSKMYRTTVSLELTVMLD</sequence>
<dbReference type="Proteomes" id="UP001610563">
    <property type="component" value="Unassembled WGS sequence"/>
</dbReference>
<proteinExistence type="predicted"/>
<feature type="region of interest" description="Disordered" evidence="1">
    <location>
        <begin position="133"/>
        <end position="173"/>
    </location>
</feature>
<evidence type="ECO:0000313" key="2">
    <source>
        <dbReference type="EMBL" id="KAL2797411.1"/>
    </source>
</evidence>
<comment type="caution">
    <text evidence="2">The sequence shown here is derived from an EMBL/GenBank/DDBJ whole genome shotgun (WGS) entry which is preliminary data.</text>
</comment>
<evidence type="ECO:0000313" key="3">
    <source>
        <dbReference type="Proteomes" id="UP001610563"/>
    </source>
</evidence>
<keyword evidence="3" id="KW-1185">Reference proteome</keyword>